<proteinExistence type="predicted"/>
<dbReference type="Proteomes" id="UP001396334">
    <property type="component" value="Unassembled WGS sequence"/>
</dbReference>
<feature type="signal peptide" evidence="2">
    <location>
        <begin position="1"/>
        <end position="18"/>
    </location>
</feature>
<comment type="caution">
    <text evidence="3">The sequence shown here is derived from an EMBL/GenBank/DDBJ whole genome shotgun (WGS) entry which is preliminary data.</text>
</comment>
<accession>A0ABR2TZB7</accession>
<gene>
    <name evidence="3" type="ORF">V6N11_071139</name>
</gene>
<feature type="transmembrane region" description="Helical" evidence="1">
    <location>
        <begin position="57"/>
        <end position="79"/>
    </location>
</feature>
<name>A0ABR2TZB7_9ROSI</name>
<evidence type="ECO:0000313" key="4">
    <source>
        <dbReference type="Proteomes" id="UP001396334"/>
    </source>
</evidence>
<dbReference type="EMBL" id="JBBPBN010000003">
    <property type="protein sequence ID" value="KAK9042781.1"/>
    <property type="molecule type" value="Genomic_DNA"/>
</dbReference>
<sequence length="93" mass="10990">MGSFSWFSWLGFVPFSGYRLVGLPHSSTSLLMLLPTDPFPRPQLRWLAADLRLPSQIFQFFICSLPFWGALFLLLFWRLNVFDFLWVRFSLLL</sequence>
<keyword evidence="1" id="KW-1133">Transmembrane helix</keyword>
<keyword evidence="4" id="KW-1185">Reference proteome</keyword>
<evidence type="ECO:0000256" key="2">
    <source>
        <dbReference type="SAM" id="SignalP"/>
    </source>
</evidence>
<keyword evidence="1" id="KW-0812">Transmembrane</keyword>
<reference evidence="3 4" key="1">
    <citation type="journal article" date="2024" name="G3 (Bethesda)">
        <title>Genome assembly of Hibiscus sabdariffa L. provides insights into metabolisms of medicinal natural products.</title>
        <authorList>
            <person name="Kim T."/>
        </authorList>
    </citation>
    <scope>NUCLEOTIDE SEQUENCE [LARGE SCALE GENOMIC DNA]</scope>
    <source>
        <strain evidence="3">TK-2024</strain>
        <tissue evidence="3">Old leaves</tissue>
    </source>
</reference>
<keyword evidence="1" id="KW-0472">Membrane</keyword>
<protein>
    <submittedName>
        <fullName evidence="3">Uncharacterized protein</fullName>
    </submittedName>
</protein>
<organism evidence="3 4">
    <name type="scientific">Hibiscus sabdariffa</name>
    <name type="common">roselle</name>
    <dbReference type="NCBI Taxonomy" id="183260"/>
    <lineage>
        <taxon>Eukaryota</taxon>
        <taxon>Viridiplantae</taxon>
        <taxon>Streptophyta</taxon>
        <taxon>Embryophyta</taxon>
        <taxon>Tracheophyta</taxon>
        <taxon>Spermatophyta</taxon>
        <taxon>Magnoliopsida</taxon>
        <taxon>eudicotyledons</taxon>
        <taxon>Gunneridae</taxon>
        <taxon>Pentapetalae</taxon>
        <taxon>rosids</taxon>
        <taxon>malvids</taxon>
        <taxon>Malvales</taxon>
        <taxon>Malvaceae</taxon>
        <taxon>Malvoideae</taxon>
        <taxon>Hibiscus</taxon>
    </lineage>
</organism>
<feature type="chain" id="PRO_5046342140" evidence="2">
    <location>
        <begin position="19"/>
        <end position="93"/>
    </location>
</feature>
<evidence type="ECO:0000256" key="1">
    <source>
        <dbReference type="SAM" id="Phobius"/>
    </source>
</evidence>
<keyword evidence="2" id="KW-0732">Signal</keyword>
<evidence type="ECO:0000313" key="3">
    <source>
        <dbReference type="EMBL" id="KAK9042781.1"/>
    </source>
</evidence>